<dbReference type="Proteomes" id="UP000280405">
    <property type="component" value="Unassembled WGS sequence"/>
</dbReference>
<sequence length="71" mass="7917">MIINVLIAKAQKPLPSAIKLPNGNMQFLVAIVITNEEMQWSMKNGRDALLNKLIDAGVEQISDRKRSSILK</sequence>
<evidence type="ECO:0000313" key="3">
    <source>
        <dbReference type="Proteomes" id="UP000280405"/>
    </source>
</evidence>
<evidence type="ECO:0000313" key="2">
    <source>
        <dbReference type="EMBL" id="RKG34318.1"/>
    </source>
</evidence>
<protein>
    <recommendedName>
        <fullName evidence="1">Suppressor of fused-like domain-containing protein</fullName>
    </recommendedName>
</protein>
<dbReference type="OrthoDB" id="6194342at2"/>
<evidence type="ECO:0000259" key="1">
    <source>
        <dbReference type="Pfam" id="PF05076"/>
    </source>
</evidence>
<keyword evidence="3" id="KW-1185">Reference proteome</keyword>
<dbReference type="EMBL" id="RAXT01000074">
    <property type="protein sequence ID" value="RKG34318.1"/>
    <property type="molecule type" value="Genomic_DNA"/>
</dbReference>
<reference evidence="2 3" key="1">
    <citation type="submission" date="2018-09" db="EMBL/GenBank/DDBJ databases">
        <title>The draft genome of Acinetobacter spp. strains.</title>
        <authorList>
            <person name="Qin J."/>
            <person name="Feng Y."/>
            <person name="Zong Z."/>
        </authorList>
    </citation>
    <scope>NUCLEOTIDE SEQUENCE [LARGE SCALE GENOMIC DNA]</scope>
    <source>
        <strain evidence="2 3">WCHAc060115</strain>
    </source>
</reference>
<dbReference type="SUPFAM" id="SSF103359">
    <property type="entry name" value="Suppressor of Fused, N-terminal domain"/>
    <property type="match status" value="1"/>
</dbReference>
<accession>A0A3A8EJI8</accession>
<gene>
    <name evidence="2" type="ORF">D7V20_17510</name>
</gene>
<name>A0A3A8EJI8_9GAMM</name>
<dbReference type="AlphaFoldDB" id="A0A3A8EJI8"/>
<comment type="caution">
    <text evidence="2">The sequence shown here is derived from an EMBL/GenBank/DDBJ whole genome shotgun (WGS) entry which is preliminary data.</text>
</comment>
<dbReference type="InterPro" id="IPR020941">
    <property type="entry name" value="SUFU-like_domain"/>
</dbReference>
<organism evidence="2 3">
    <name type="scientific">Acinetobacter rongchengensis</name>
    <dbReference type="NCBI Taxonomy" id="2419601"/>
    <lineage>
        <taxon>Bacteria</taxon>
        <taxon>Pseudomonadati</taxon>
        <taxon>Pseudomonadota</taxon>
        <taxon>Gammaproteobacteria</taxon>
        <taxon>Moraxellales</taxon>
        <taxon>Moraxellaceae</taxon>
        <taxon>Acinetobacter</taxon>
    </lineage>
</organism>
<feature type="domain" description="Suppressor of fused-like" evidence="1">
    <location>
        <begin position="15"/>
        <end position="66"/>
    </location>
</feature>
<dbReference type="Pfam" id="PF05076">
    <property type="entry name" value="SUFU"/>
    <property type="match status" value="1"/>
</dbReference>
<dbReference type="RefSeq" id="WP_120385252.1">
    <property type="nucleotide sequence ID" value="NZ_RAXT01000074.1"/>
</dbReference>
<dbReference type="InterPro" id="IPR037181">
    <property type="entry name" value="SUFU_N"/>
</dbReference>
<proteinExistence type="predicted"/>